<feature type="region of interest" description="Disordered" evidence="3">
    <location>
        <begin position="62"/>
        <end position="90"/>
    </location>
</feature>
<dbReference type="InterPro" id="IPR020845">
    <property type="entry name" value="AMP-binding_CS"/>
</dbReference>
<sequence length="537" mass="56380">MPITGKILEVAQAHPERLAIVGAEARITYGELAEDGRRVRAVVEHLRDAHPPVSVRLRSRELPGRAESPSGLQLVDETPAAEPSERSGVDHVDARAQPVVAVSSTDAFHTARIIAGLAGFGCVSATIDPRWPLEHQVRVVLGTGISVLVSDSDALRDALARAGWAGAQVSLDEFRRLERKLPPAGAPSVRAGDEPFLMLFSSGTTSNPKAFLKTRAQYRANFAVSSAYLEPLPGVATLAPGPLSYSLTLYALVECLASGGSCHVADTFDALAASRRIADEGVTRVVAVPAVIESLALVARRSPERFAGVELLVAGGANLSARIRSAVAGALPGARLVSYYGAAEIGFIGDSRGGDGTAITLYDGIEAQVRGPLGDVLPDGEIGELWIRADACSDGYLPATTDEQLRDTEGWATVHDQARLRGRQLELLGRAGDIVVTGGHKVSLPEVERAFELLPGADAVCAVSAPDASLGSVIALVLEGADAPDKATVLAYARERLAPQFVPRRVYRVGELPRTVGGKVRRAATAELVAGGEAVRL</sequence>
<evidence type="ECO:0000256" key="1">
    <source>
        <dbReference type="ARBA" id="ARBA00006432"/>
    </source>
</evidence>
<dbReference type="InterPro" id="IPR042099">
    <property type="entry name" value="ANL_N_sf"/>
</dbReference>
<evidence type="ECO:0000259" key="5">
    <source>
        <dbReference type="Pfam" id="PF13193"/>
    </source>
</evidence>
<comment type="similarity">
    <text evidence="1">Belongs to the ATP-dependent AMP-binding enzyme family.</text>
</comment>
<evidence type="ECO:0000313" key="6">
    <source>
        <dbReference type="EMBL" id="UQN14131.1"/>
    </source>
</evidence>
<dbReference type="Pfam" id="PF00501">
    <property type="entry name" value="AMP-binding"/>
    <property type="match status" value="1"/>
</dbReference>
<feature type="domain" description="AMP-dependent synthetase/ligase" evidence="4">
    <location>
        <begin position="94"/>
        <end position="397"/>
    </location>
</feature>
<name>A0ABY4MUN9_9MICO</name>
<protein>
    <submittedName>
        <fullName evidence="6">Long-chain fatty acid--CoA ligase</fullName>
    </submittedName>
</protein>
<dbReference type="CDD" id="cd04433">
    <property type="entry name" value="AFD_class_I"/>
    <property type="match status" value="1"/>
</dbReference>
<dbReference type="Gene3D" id="3.30.300.30">
    <property type="match status" value="1"/>
</dbReference>
<evidence type="ECO:0000256" key="3">
    <source>
        <dbReference type="SAM" id="MobiDB-lite"/>
    </source>
</evidence>
<dbReference type="PANTHER" id="PTHR43201:SF5">
    <property type="entry name" value="MEDIUM-CHAIN ACYL-COA LIGASE ACSF2, MITOCHONDRIAL"/>
    <property type="match status" value="1"/>
</dbReference>
<dbReference type="Pfam" id="PF13193">
    <property type="entry name" value="AMP-binding_C"/>
    <property type="match status" value="1"/>
</dbReference>
<feature type="domain" description="AMP-binding enzyme C-terminal" evidence="5">
    <location>
        <begin position="446"/>
        <end position="519"/>
    </location>
</feature>
<evidence type="ECO:0000259" key="4">
    <source>
        <dbReference type="Pfam" id="PF00501"/>
    </source>
</evidence>
<dbReference type="InterPro" id="IPR000873">
    <property type="entry name" value="AMP-dep_synth/lig_dom"/>
</dbReference>
<dbReference type="Gene3D" id="3.40.50.12780">
    <property type="entry name" value="N-terminal domain of ligase-like"/>
    <property type="match status" value="1"/>
</dbReference>
<reference evidence="6" key="1">
    <citation type="submission" date="2022-05" db="EMBL/GenBank/DDBJ databases">
        <title>Complete genome sequence of toluene-degrading Gulosibacter sediminis strain ACHW.36C.</title>
        <authorList>
            <person name="Wai A.C."/>
            <person name="Lai G.K."/>
            <person name="Griffin S.D."/>
            <person name="Leung F.C."/>
        </authorList>
    </citation>
    <scope>NUCLEOTIDE SEQUENCE [LARGE SCALE GENOMIC DNA]</scope>
    <source>
        <strain evidence="6">ACHW.36C</strain>
    </source>
</reference>
<dbReference type="SUPFAM" id="SSF56801">
    <property type="entry name" value="Acetyl-CoA synthetase-like"/>
    <property type="match status" value="1"/>
</dbReference>
<dbReference type="PANTHER" id="PTHR43201">
    <property type="entry name" value="ACYL-COA SYNTHETASE"/>
    <property type="match status" value="1"/>
</dbReference>
<proteinExistence type="inferred from homology"/>
<dbReference type="PROSITE" id="PS00455">
    <property type="entry name" value="AMP_BINDING"/>
    <property type="match status" value="1"/>
</dbReference>
<organism evidence="6">
    <name type="scientific">Gulosibacter sediminis</name>
    <dbReference type="NCBI Taxonomy" id="1729695"/>
    <lineage>
        <taxon>Bacteria</taxon>
        <taxon>Bacillati</taxon>
        <taxon>Actinomycetota</taxon>
        <taxon>Actinomycetes</taxon>
        <taxon>Micrococcales</taxon>
        <taxon>Microbacteriaceae</taxon>
        <taxon>Gulosibacter</taxon>
    </lineage>
</organism>
<keyword evidence="2 6" id="KW-0436">Ligase</keyword>
<dbReference type="InterPro" id="IPR025110">
    <property type="entry name" value="AMP-bd_C"/>
</dbReference>
<evidence type="ECO:0000256" key="2">
    <source>
        <dbReference type="ARBA" id="ARBA00022598"/>
    </source>
</evidence>
<dbReference type="InterPro" id="IPR045851">
    <property type="entry name" value="AMP-bd_C_sf"/>
</dbReference>
<dbReference type="GO" id="GO:0016874">
    <property type="term" value="F:ligase activity"/>
    <property type="evidence" value="ECO:0007669"/>
    <property type="project" value="UniProtKB-KW"/>
</dbReference>
<gene>
    <name evidence="6" type="ORF">M3M28_08700</name>
</gene>
<accession>A0ABY4MUN9</accession>
<dbReference type="EMBL" id="CP097160">
    <property type="protein sequence ID" value="UQN14131.1"/>
    <property type="molecule type" value="Genomic_DNA"/>
</dbReference>